<keyword evidence="2" id="KW-1185">Reference proteome</keyword>
<protein>
    <submittedName>
        <fullName evidence="1">Ethylene-responsive transcription factor</fullName>
    </submittedName>
</protein>
<name>A0ACC1XVB4_MELAZ</name>
<evidence type="ECO:0000313" key="2">
    <source>
        <dbReference type="Proteomes" id="UP001164539"/>
    </source>
</evidence>
<reference evidence="1 2" key="1">
    <citation type="journal article" date="2023" name="Science">
        <title>Complex scaffold remodeling in plant triterpene biosynthesis.</title>
        <authorList>
            <person name="De La Pena R."/>
            <person name="Hodgson H."/>
            <person name="Liu J.C."/>
            <person name="Stephenson M.J."/>
            <person name="Martin A.C."/>
            <person name="Owen C."/>
            <person name="Harkess A."/>
            <person name="Leebens-Mack J."/>
            <person name="Jimenez L.E."/>
            <person name="Osbourn A."/>
            <person name="Sattely E.S."/>
        </authorList>
    </citation>
    <scope>NUCLEOTIDE SEQUENCE [LARGE SCALE GENOMIC DNA]</scope>
    <source>
        <strain evidence="2">cv. JPN11</strain>
        <tissue evidence="1">Leaf</tissue>
    </source>
</reference>
<gene>
    <name evidence="1" type="ORF">OWV82_013310</name>
</gene>
<proteinExistence type="predicted"/>
<sequence>MENSSISLKQLIKGGLLAEKALLTHEEEQRIIVSALKQVITGHTEDKQAVNQATALSFASSSGTEDDTVLTLPDGEMCQVCNFENCLGCNLFPPAEEDTIKVTNEVKNEDDENEAKRKKKKKYRGVRQRPWGKWAAEIRDPRRAVRVWLGTFETAEAAARSYDRAAIEFRGLKAKLNFPLSSYMAKNS</sequence>
<accession>A0ACC1XVB4</accession>
<dbReference type="EMBL" id="CM051400">
    <property type="protein sequence ID" value="KAJ4714893.1"/>
    <property type="molecule type" value="Genomic_DNA"/>
</dbReference>
<organism evidence="1 2">
    <name type="scientific">Melia azedarach</name>
    <name type="common">Chinaberry tree</name>
    <dbReference type="NCBI Taxonomy" id="155640"/>
    <lineage>
        <taxon>Eukaryota</taxon>
        <taxon>Viridiplantae</taxon>
        <taxon>Streptophyta</taxon>
        <taxon>Embryophyta</taxon>
        <taxon>Tracheophyta</taxon>
        <taxon>Spermatophyta</taxon>
        <taxon>Magnoliopsida</taxon>
        <taxon>eudicotyledons</taxon>
        <taxon>Gunneridae</taxon>
        <taxon>Pentapetalae</taxon>
        <taxon>rosids</taxon>
        <taxon>malvids</taxon>
        <taxon>Sapindales</taxon>
        <taxon>Meliaceae</taxon>
        <taxon>Melia</taxon>
    </lineage>
</organism>
<comment type="caution">
    <text evidence="1">The sequence shown here is derived from an EMBL/GenBank/DDBJ whole genome shotgun (WGS) entry which is preliminary data.</text>
</comment>
<dbReference type="Proteomes" id="UP001164539">
    <property type="component" value="Chromosome 7"/>
</dbReference>
<evidence type="ECO:0000313" key="1">
    <source>
        <dbReference type="EMBL" id="KAJ4714893.1"/>
    </source>
</evidence>